<dbReference type="EMBL" id="VULU01000054">
    <property type="protein sequence ID" value="MSS50500.1"/>
    <property type="molecule type" value="Genomic_DNA"/>
</dbReference>
<protein>
    <submittedName>
        <fullName evidence="1">Uncharacterized protein</fullName>
    </submittedName>
</protein>
<name>A0A7K0JKU8_PHOVU</name>
<sequence>MSGYYYVNKIAQPTGEHEVHISNCRYLPLEKNRIYLGYFSNSGDAIKAARSYYSNVDGCFYCCPESHKR</sequence>
<organism evidence="1 2">
    <name type="scientific">Phocaeicola vulgatus</name>
    <name type="common">Bacteroides vulgatus</name>
    <dbReference type="NCBI Taxonomy" id="821"/>
    <lineage>
        <taxon>Bacteria</taxon>
        <taxon>Pseudomonadati</taxon>
        <taxon>Bacteroidota</taxon>
        <taxon>Bacteroidia</taxon>
        <taxon>Bacteroidales</taxon>
        <taxon>Bacteroidaceae</taxon>
        <taxon>Phocaeicola</taxon>
    </lineage>
</organism>
<comment type="caution">
    <text evidence="1">The sequence shown here is derived from an EMBL/GenBank/DDBJ whole genome shotgun (WGS) entry which is preliminary data.</text>
</comment>
<evidence type="ECO:0000313" key="2">
    <source>
        <dbReference type="Proteomes" id="UP000460950"/>
    </source>
</evidence>
<proteinExistence type="predicted"/>
<dbReference type="Proteomes" id="UP000460950">
    <property type="component" value="Unassembled WGS sequence"/>
</dbReference>
<accession>A0A7K0JKU8</accession>
<reference evidence="1 2" key="1">
    <citation type="submission" date="2019-09" db="EMBL/GenBank/DDBJ databases">
        <title>In-depth cultivation of the pig gut microbiome towards novel bacterial diversity and tailored functional studies.</title>
        <authorList>
            <person name="Wylensek D."/>
            <person name="Hitch T.C.A."/>
            <person name="Clavel T."/>
        </authorList>
    </citation>
    <scope>NUCLEOTIDE SEQUENCE [LARGE SCALE GENOMIC DNA]</scope>
    <source>
        <strain evidence="1 2">WCA-389-WT-3C</strain>
    </source>
</reference>
<evidence type="ECO:0000313" key="1">
    <source>
        <dbReference type="EMBL" id="MSS50500.1"/>
    </source>
</evidence>
<gene>
    <name evidence="1" type="ORF">FYJ30_19960</name>
</gene>
<dbReference type="AlphaFoldDB" id="A0A7K0JKU8"/>